<dbReference type="EMBL" id="SNWD01000007">
    <property type="protein sequence ID" value="TDN81756.1"/>
    <property type="molecule type" value="Genomic_DNA"/>
</dbReference>
<keyword evidence="2" id="KW-1185">Reference proteome</keyword>
<dbReference type="Proteomes" id="UP000295493">
    <property type="component" value="Unassembled WGS sequence"/>
</dbReference>
<proteinExistence type="predicted"/>
<evidence type="ECO:0000313" key="2">
    <source>
        <dbReference type="Proteomes" id="UP000295493"/>
    </source>
</evidence>
<reference evidence="1 2" key="1">
    <citation type="submission" date="2019-03" db="EMBL/GenBank/DDBJ databases">
        <title>Genomic Encyclopedia of Type Strains, Phase IV (KMG-IV): sequencing the most valuable type-strain genomes for metagenomic binning, comparative biology and taxonomic classification.</title>
        <authorList>
            <person name="Goeker M."/>
        </authorList>
    </citation>
    <scope>NUCLEOTIDE SEQUENCE [LARGE SCALE GENOMIC DNA]</scope>
    <source>
        <strain evidence="1 2">DSM 25059</strain>
    </source>
</reference>
<organism evidence="1 2">
    <name type="scientific">Stakelama pacifica</name>
    <dbReference type="NCBI Taxonomy" id="517720"/>
    <lineage>
        <taxon>Bacteria</taxon>
        <taxon>Pseudomonadati</taxon>
        <taxon>Pseudomonadota</taxon>
        <taxon>Alphaproteobacteria</taxon>
        <taxon>Sphingomonadales</taxon>
        <taxon>Sphingomonadaceae</taxon>
        <taxon>Stakelama</taxon>
    </lineage>
</organism>
<name>A0A4R6FJV4_9SPHN</name>
<evidence type="ECO:0000313" key="1">
    <source>
        <dbReference type="EMBL" id="TDN81756.1"/>
    </source>
</evidence>
<sequence length="52" mass="5908">MMFPARVLLPCAIIDTRTGVYSFHRVSDPVRRSLPHFSVDRPAIIKQSEKPA</sequence>
<comment type="caution">
    <text evidence="1">The sequence shown here is derived from an EMBL/GenBank/DDBJ whole genome shotgun (WGS) entry which is preliminary data.</text>
</comment>
<protein>
    <submittedName>
        <fullName evidence="1">Uncharacterized protein</fullName>
    </submittedName>
</protein>
<gene>
    <name evidence="1" type="ORF">EV664_107158</name>
</gene>
<accession>A0A4R6FJV4</accession>
<dbReference type="AlphaFoldDB" id="A0A4R6FJV4"/>